<organism evidence="1 2">
    <name type="scientific">Pseudoalteromonas rubra</name>
    <dbReference type="NCBI Taxonomy" id="43658"/>
    <lineage>
        <taxon>Bacteria</taxon>
        <taxon>Pseudomonadati</taxon>
        <taxon>Pseudomonadota</taxon>
        <taxon>Gammaproteobacteria</taxon>
        <taxon>Alteromonadales</taxon>
        <taxon>Pseudoalteromonadaceae</taxon>
        <taxon>Pseudoalteromonas</taxon>
    </lineage>
</organism>
<accession>A0A5S3WR53</accession>
<dbReference type="Proteomes" id="UP000306719">
    <property type="component" value="Unassembled WGS sequence"/>
</dbReference>
<reference evidence="1 2" key="1">
    <citation type="submission" date="2018-01" db="EMBL/GenBank/DDBJ databases">
        <authorList>
            <person name="Paulsen S."/>
            <person name="Gram L.K."/>
        </authorList>
    </citation>
    <scope>NUCLEOTIDE SEQUENCE [LARGE SCALE GENOMIC DNA]</scope>
    <source>
        <strain evidence="1 2">S2599</strain>
    </source>
</reference>
<evidence type="ECO:0000313" key="1">
    <source>
        <dbReference type="EMBL" id="TMP31318.1"/>
    </source>
</evidence>
<name>A0A5S3WR53_9GAMM</name>
<comment type="caution">
    <text evidence="1">The sequence shown here is derived from an EMBL/GenBank/DDBJ whole genome shotgun (WGS) entry which is preliminary data.</text>
</comment>
<dbReference type="RefSeq" id="WP_138546836.1">
    <property type="nucleotide sequence ID" value="NZ_PNCJ01000055.1"/>
</dbReference>
<gene>
    <name evidence="1" type="ORF">CWB98_22695</name>
</gene>
<evidence type="ECO:0000313" key="2">
    <source>
        <dbReference type="Proteomes" id="UP000306719"/>
    </source>
</evidence>
<protein>
    <submittedName>
        <fullName evidence="1">Uncharacterized protein</fullName>
    </submittedName>
</protein>
<proteinExistence type="predicted"/>
<dbReference type="AlphaFoldDB" id="A0A5S3WR53"/>
<dbReference type="EMBL" id="PNCJ01000055">
    <property type="protein sequence ID" value="TMP31318.1"/>
    <property type="molecule type" value="Genomic_DNA"/>
</dbReference>
<sequence length="62" mass="6305">MLIELTEKSVELVTGGGSGGGYEPPMSNLRVSHKLSRSSGLDSQTNGSGVGLLTNGFGLDPV</sequence>
<reference evidence="2" key="2">
    <citation type="submission" date="2019-06" db="EMBL/GenBank/DDBJ databases">
        <title>Co-occurence of chitin degradation, pigmentation and bioactivity in marine Pseudoalteromonas.</title>
        <authorList>
            <person name="Sonnenschein E.C."/>
            <person name="Bech P.K."/>
        </authorList>
    </citation>
    <scope>NUCLEOTIDE SEQUENCE [LARGE SCALE GENOMIC DNA]</scope>
    <source>
        <strain evidence="2">S2599</strain>
    </source>
</reference>